<dbReference type="GO" id="GO:0016491">
    <property type="term" value="F:oxidoreductase activity"/>
    <property type="evidence" value="ECO:0007669"/>
    <property type="project" value="InterPro"/>
</dbReference>
<dbReference type="PANTHER" id="PTHR34598:SF3">
    <property type="entry name" value="OXIDOREDUCTASE AN1597"/>
    <property type="match status" value="1"/>
</dbReference>
<proteinExistence type="inferred from homology"/>
<feature type="compositionally biased region" description="Basic residues" evidence="2">
    <location>
        <begin position="274"/>
        <end position="286"/>
    </location>
</feature>
<comment type="caution">
    <text evidence="3">The sequence shown here is derived from an EMBL/GenBank/DDBJ whole genome shotgun (WGS) entry which is preliminary data.</text>
</comment>
<reference evidence="3 4" key="1">
    <citation type="journal article" date="2016" name="Sci. Rep.">
        <title>Penicillium arizonense, a new, genome sequenced fungal species, reveals a high chemical diversity in secreted metabolites.</title>
        <authorList>
            <person name="Grijseels S."/>
            <person name="Nielsen J.C."/>
            <person name="Randelovic M."/>
            <person name="Nielsen J."/>
            <person name="Nielsen K.F."/>
            <person name="Workman M."/>
            <person name="Frisvad J.C."/>
        </authorList>
    </citation>
    <scope>NUCLEOTIDE SEQUENCE [LARGE SCALE GENOMIC DNA]</scope>
    <source>
        <strain evidence="3 4">CBS 141311</strain>
    </source>
</reference>
<accession>A0A1F5LPS1</accession>
<dbReference type="RefSeq" id="XP_022490450.1">
    <property type="nucleotide sequence ID" value="XM_022629621.1"/>
</dbReference>
<dbReference type="OrthoDB" id="412788at2759"/>
<keyword evidence="4" id="KW-1185">Reference proteome</keyword>
<organism evidence="3 4">
    <name type="scientific">Penicillium arizonense</name>
    <dbReference type="NCBI Taxonomy" id="1835702"/>
    <lineage>
        <taxon>Eukaryota</taxon>
        <taxon>Fungi</taxon>
        <taxon>Dikarya</taxon>
        <taxon>Ascomycota</taxon>
        <taxon>Pezizomycotina</taxon>
        <taxon>Eurotiomycetes</taxon>
        <taxon>Eurotiomycetidae</taxon>
        <taxon>Eurotiales</taxon>
        <taxon>Aspergillaceae</taxon>
        <taxon>Penicillium</taxon>
    </lineage>
</organism>
<evidence type="ECO:0000313" key="4">
    <source>
        <dbReference type="Proteomes" id="UP000177622"/>
    </source>
</evidence>
<evidence type="ECO:0000256" key="1">
    <source>
        <dbReference type="ARBA" id="ARBA00023604"/>
    </source>
</evidence>
<dbReference type="EMBL" id="LXJU01000005">
    <property type="protein sequence ID" value="OGE55020.1"/>
    <property type="molecule type" value="Genomic_DNA"/>
</dbReference>
<dbReference type="NCBIfam" id="NF041278">
    <property type="entry name" value="CmcJ_NvfI_EfuI"/>
    <property type="match status" value="1"/>
</dbReference>
<dbReference type="STRING" id="1835702.A0A1F5LPS1"/>
<dbReference type="GeneID" id="34574355"/>
<evidence type="ECO:0000256" key="2">
    <source>
        <dbReference type="SAM" id="MobiDB-lite"/>
    </source>
</evidence>
<protein>
    <submittedName>
        <fullName evidence="3">Uncharacterized protein</fullName>
    </submittedName>
</protein>
<feature type="region of interest" description="Disordered" evidence="2">
    <location>
        <begin position="274"/>
        <end position="295"/>
    </location>
</feature>
<dbReference type="InterPro" id="IPR044053">
    <property type="entry name" value="AsaB-like"/>
</dbReference>
<gene>
    <name evidence="3" type="ORF">PENARI_c005G02460</name>
</gene>
<evidence type="ECO:0000313" key="3">
    <source>
        <dbReference type="EMBL" id="OGE55020.1"/>
    </source>
</evidence>
<name>A0A1F5LPS1_PENAI</name>
<dbReference type="PANTHER" id="PTHR34598">
    <property type="entry name" value="BLL6449 PROTEIN"/>
    <property type="match status" value="1"/>
</dbReference>
<comment type="similarity">
    <text evidence="1">Belongs to the asaB hydroxylase/desaturase family.</text>
</comment>
<sequence>MGDHSGHSVKHVDTELMFWRASGGDNRVQIDFTNGNPEEGLKAMRAHDQMHRVRVHDIRGQESNFTLDKNGFVYVSHDMPGDATDEEQVKDTLVPKTEELVRQITGATRTVTFAHRVRCLATDASLHANNRAPAHSVHSDFTAEGALHHLESVIPDEQERTRLLAGRVLIINVWRPLKTIQRDPLAVCDWNSVNPRDNIPTRLILARGWNELSRYAFSADQRWYYLGRQQPHEPLIFTQFDSDKGVSVPHSAFVDPEFQDGAARESIEIKMMGRHNRRRTRPRSRNRSITFQPETPASIQTPQNIFCEPVSIDNSPCTSCGSPAVPPAPIWHFGYTAWQTRERPTGLESGHDEQYRLFGGEPGDDMSLCDRMLEYFGGLDYIDSTSGHALGD</sequence>
<dbReference type="AlphaFoldDB" id="A0A1F5LPS1"/>
<dbReference type="Proteomes" id="UP000177622">
    <property type="component" value="Unassembled WGS sequence"/>
</dbReference>